<dbReference type="AlphaFoldDB" id="A0A382PDD7"/>
<feature type="non-terminal residue" evidence="1">
    <location>
        <position position="308"/>
    </location>
</feature>
<name>A0A382PDD7_9ZZZZ</name>
<organism evidence="1">
    <name type="scientific">marine metagenome</name>
    <dbReference type="NCBI Taxonomy" id="408172"/>
    <lineage>
        <taxon>unclassified sequences</taxon>
        <taxon>metagenomes</taxon>
        <taxon>ecological metagenomes</taxon>
    </lineage>
</organism>
<accession>A0A382PDD7</accession>
<dbReference type="EMBL" id="UINC01106621">
    <property type="protein sequence ID" value="SVC71409.1"/>
    <property type="molecule type" value="Genomic_DNA"/>
</dbReference>
<evidence type="ECO:0000313" key="1">
    <source>
        <dbReference type="EMBL" id="SVC71409.1"/>
    </source>
</evidence>
<reference evidence="1" key="1">
    <citation type="submission" date="2018-05" db="EMBL/GenBank/DDBJ databases">
        <authorList>
            <person name="Lanie J.A."/>
            <person name="Ng W.-L."/>
            <person name="Kazmierczak K.M."/>
            <person name="Andrzejewski T.M."/>
            <person name="Davidsen T.M."/>
            <person name="Wayne K.J."/>
            <person name="Tettelin H."/>
            <person name="Glass J.I."/>
            <person name="Rusch D."/>
            <person name="Podicherti R."/>
            <person name="Tsui H.-C.T."/>
            <person name="Winkler M.E."/>
        </authorList>
    </citation>
    <scope>NUCLEOTIDE SEQUENCE</scope>
</reference>
<evidence type="ECO:0008006" key="2">
    <source>
        <dbReference type="Google" id="ProtNLM"/>
    </source>
</evidence>
<proteinExistence type="predicted"/>
<sequence length="308" mass="36095">MQNTNYLIKRTDRNYFSYQSKFNVPVSLQNHFGRKSFKISLKSGNYNECRCLSNRLHKLLRGIFKEIRMGKKKLTFEEVKSILKIEVDKSVLHIQHIETGTGTTENQVLQSLQHITKEETQFNRTLEDDRKKVENNVDREMSKILKSNGFEVDKKSLEFKTLRKRVIELKLLRFSHKKDFVSGKQTDLNKFLEECDSKFRLGISNDGVVDKKNAFARNTHLQPVIENYAPEPIQPYQVQKDEVVEVVETHLISKLIDEYIEETERQKGLREKTIVEYRSVLLMMVEVLGDLPINELSQKHGRLFSSTL</sequence>
<gene>
    <name evidence="1" type="ORF">METZ01_LOCUS324263</name>
</gene>
<protein>
    <recommendedName>
        <fullName evidence="2">Core-binding (CB) domain-containing protein</fullName>
    </recommendedName>
</protein>